<reference evidence="2" key="2">
    <citation type="journal article" date="2015" name="Data Brief">
        <title>Shoot transcriptome of the giant reed, Arundo donax.</title>
        <authorList>
            <person name="Barrero R.A."/>
            <person name="Guerrero F.D."/>
            <person name="Moolhuijzen P."/>
            <person name="Goolsby J.A."/>
            <person name="Tidwell J."/>
            <person name="Bellgard S.E."/>
            <person name="Bellgard M.I."/>
        </authorList>
    </citation>
    <scope>NUCLEOTIDE SEQUENCE</scope>
    <source>
        <tissue evidence="2">Shoot tissue taken approximately 20 cm above the soil surface</tissue>
    </source>
</reference>
<protein>
    <submittedName>
        <fullName evidence="2">Uncharacterized protein</fullName>
    </submittedName>
</protein>
<name>A0A0A9GVJ3_ARUDO</name>
<dbReference type="AlphaFoldDB" id="A0A0A9GVJ3"/>
<evidence type="ECO:0000313" key="2">
    <source>
        <dbReference type="EMBL" id="JAE27559.1"/>
    </source>
</evidence>
<proteinExistence type="predicted"/>
<sequence length="76" mass="7878">MPLMQESGGFKNTVGSGAGSGLTTQGTRNYLSCGPTTSQLLQVAGQEEIYSLPCAPPSTFANGESLHMESNQAVKI</sequence>
<accession>A0A0A9GVJ3</accession>
<organism evidence="2">
    <name type="scientific">Arundo donax</name>
    <name type="common">Giant reed</name>
    <name type="synonym">Donax arundinaceus</name>
    <dbReference type="NCBI Taxonomy" id="35708"/>
    <lineage>
        <taxon>Eukaryota</taxon>
        <taxon>Viridiplantae</taxon>
        <taxon>Streptophyta</taxon>
        <taxon>Embryophyta</taxon>
        <taxon>Tracheophyta</taxon>
        <taxon>Spermatophyta</taxon>
        <taxon>Magnoliopsida</taxon>
        <taxon>Liliopsida</taxon>
        <taxon>Poales</taxon>
        <taxon>Poaceae</taxon>
        <taxon>PACMAD clade</taxon>
        <taxon>Arundinoideae</taxon>
        <taxon>Arundineae</taxon>
        <taxon>Arundo</taxon>
    </lineage>
</organism>
<evidence type="ECO:0000256" key="1">
    <source>
        <dbReference type="SAM" id="MobiDB-lite"/>
    </source>
</evidence>
<feature type="region of interest" description="Disordered" evidence="1">
    <location>
        <begin position="1"/>
        <end position="29"/>
    </location>
</feature>
<dbReference type="EMBL" id="GBRH01170337">
    <property type="protein sequence ID" value="JAE27559.1"/>
    <property type="molecule type" value="Transcribed_RNA"/>
</dbReference>
<reference evidence="2" key="1">
    <citation type="submission" date="2014-09" db="EMBL/GenBank/DDBJ databases">
        <authorList>
            <person name="Magalhaes I.L.F."/>
            <person name="Oliveira U."/>
            <person name="Santos F.R."/>
            <person name="Vidigal T.H.D.A."/>
            <person name="Brescovit A.D."/>
            <person name="Santos A.J."/>
        </authorList>
    </citation>
    <scope>NUCLEOTIDE SEQUENCE</scope>
    <source>
        <tissue evidence="2">Shoot tissue taken approximately 20 cm above the soil surface</tissue>
    </source>
</reference>